<dbReference type="EMBL" id="CAKOGP040002180">
    <property type="protein sequence ID" value="CAJ1964225.1"/>
    <property type="molecule type" value="Genomic_DNA"/>
</dbReference>
<name>A0AAD2G5Z0_9STRA</name>
<sequence length="230" mass="25334">MTESMTPDQIEFTNAFNRQRVTLAGFAQCANKEELHKVRDGLYIGLASDLRLPEYDTVATDVIVDERVADSVVTGSGYGQMIETARESAGWKDLVDAVDKKAEAVGSDLQGIWMGLENGRLEWLNAINGAHTIKVLLKEGLEKDGATNSPGDVSDAKMIWIYGLCLNIPKLKPFVEAWCKVVELDDMTRPLVGYKADLWDARKDEWRALDIGAQVAAERGGSSIDQAWNA</sequence>
<gene>
    <name evidence="1" type="ORF">CYCCA115_LOCUS20528</name>
</gene>
<evidence type="ECO:0000313" key="1">
    <source>
        <dbReference type="EMBL" id="CAJ1964225.1"/>
    </source>
</evidence>
<dbReference type="Proteomes" id="UP001295423">
    <property type="component" value="Unassembled WGS sequence"/>
</dbReference>
<dbReference type="AlphaFoldDB" id="A0AAD2G5Z0"/>
<proteinExistence type="predicted"/>
<accession>A0AAD2G5Z0</accession>
<evidence type="ECO:0000313" key="2">
    <source>
        <dbReference type="Proteomes" id="UP001295423"/>
    </source>
</evidence>
<protein>
    <submittedName>
        <fullName evidence="1">Uncharacterized protein</fullName>
    </submittedName>
</protein>
<reference evidence="1" key="1">
    <citation type="submission" date="2023-08" db="EMBL/GenBank/DDBJ databases">
        <authorList>
            <person name="Audoor S."/>
            <person name="Bilcke G."/>
        </authorList>
    </citation>
    <scope>NUCLEOTIDE SEQUENCE</scope>
</reference>
<comment type="caution">
    <text evidence="1">The sequence shown here is derived from an EMBL/GenBank/DDBJ whole genome shotgun (WGS) entry which is preliminary data.</text>
</comment>
<organism evidence="1 2">
    <name type="scientific">Cylindrotheca closterium</name>
    <dbReference type="NCBI Taxonomy" id="2856"/>
    <lineage>
        <taxon>Eukaryota</taxon>
        <taxon>Sar</taxon>
        <taxon>Stramenopiles</taxon>
        <taxon>Ochrophyta</taxon>
        <taxon>Bacillariophyta</taxon>
        <taxon>Bacillariophyceae</taxon>
        <taxon>Bacillariophycidae</taxon>
        <taxon>Bacillariales</taxon>
        <taxon>Bacillariaceae</taxon>
        <taxon>Cylindrotheca</taxon>
    </lineage>
</organism>
<keyword evidence="2" id="KW-1185">Reference proteome</keyword>